<protein>
    <submittedName>
        <fullName evidence="1">Uncharacterized protein</fullName>
    </submittedName>
</protein>
<accession>A0ABV4XU06</accession>
<dbReference type="Proteomes" id="UP001576784">
    <property type="component" value="Unassembled WGS sequence"/>
</dbReference>
<keyword evidence="2" id="KW-1185">Reference proteome</keyword>
<gene>
    <name evidence="1" type="ORF">ACE1CI_19205</name>
</gene>
<sequence>MQNAGVTGAAQAAIATYTLSYLTLFGATDRLLRLSPSKPEVQVSLPLVLQIFNSYLLCDDSLDDFDYLLLIMPNKSLSPANISEFSLNFRFRPDKSPQILII</sequence>
<dbReference type="EMBL" id="JBHFNR010000143">
    <property type="protein sequence ID" value="MFB2895040.1"/>
    <property type="molecule type" value="Genomic_DNA"/>
</dbReference>
<dbReference type="RefSeq" id="WP_413264681.1">
    <property type="nucleotide sequence ID" value="NZ_JBHFNR010000143.1"/>
</dbReference>
<evidence type="ECO:0000313" key="1">
    <source>
        <dbReference type="EMBL" id="MFB2895040.1"/>
    </source>
</evidence>
<name>A0ABV4XU06_9CYAN</name>
<organism evidence="1 2">
    <name type="scientific">Floridaenema flaviceps BLCC-F50</name>
    <dbReference type="NCBI Taxonomy" id="3153642"/>
    <lineage>
        <taxon>Bacteria</taxon>
        <taxon>Bacillati</taxon>
        <taxon>Cyanobacteriota</taxon>
        <taxon>Cyanophyceae</taxon>
        <taxon>Oscillatoriophycideae</taxon>
        <taxon>Aerosakkonematales</taxon>
        <taxon>Aerosakkonemataceae</taxon>
        <taxon>Floridanema</taxon>
        <taxon>Floridanema flaviceps</taxon>
    </lineage>
</organism>
<evidence type="ECO:0000313" key="2">
    <source>
        <dbReference type="Proteomes" id="UP001576784"/>
    </source>
</evidence>
<proteinExistence type="predicted"/>
<comment type="caution">
    <text evidence="1">The sequence shown here is derived from an EMBL/GenBank/DDBJ whole genome shotgun (WGS) entry which is preliminary data.</text>
</comment>
<reference evidence="1 2" key="1">
    <citation type="submission" date="2024-09" db="EMBL/GenBank/DDBJ databases">
        <title>Floridaenema gen nov. (Aerosakkonemataceae, Aerosakkonematales ord. nov., Cyanobacteria) from benthic tropical and subtropical fresh waters, with the description of four new species.</title>
        <authorList>
            <person name="Moretto J.A."/>
            <person name="Berthold D.E."/>
            <person name="Lefler F.W."/>
            <person name="Huang I.-S."/>
            <person name="Laughinghouse H. IV."/>
        </authorList>
    </citation>
    <scope>NUCLEOTIDE SEQUENCE [LARGE SCALE GENOMIC DNA]</scope>
    <source>
        <strain evidence="1 2">BLCC-F50</strain>
    </source>
</reference>